<proteinExistence type="predicted"/>
<feature type="domain" description="BTB" evidence="8">
    <location>
        <begin position="53"/>
        <end position="118"/>
    </location>
</feature>
<dbReference type="InterPro" id="IPR000210">
    <property type="entry name" value="BTB/POZ_dom"/>
</dbReference>
<feature type="region of interest" description="Disordered" evidence="7">
    <location>
        <begin position="168"/>
        <end position="193"/>
    </location>
</feature>
<evidence type="ECO:0000256" key="3">
    <source>
        <dbReference type="ARBA" id="ARBA00023125"/>
    </source>
</evidence>
<evidence type="ECO:0000256" key="7">
    <source>
        <dbReference type="SAM" id="MobiDB-lite"/>
    </source>
</evidence>
<dbReference type="AlphaFoldDB" id="T1GX08"/>
<dbReference type="GO" id="GO:0003700">
    <property type="term" value="F:DNA-binding transcription factor activity"/>
    <property type="evidence" value="ECO:0007669"/>
    <property type="project" value="UniProtKB-ARBA"/>
</dbReference>
<keyword evidence="5" id="KW-0539">Nucleus</keyword>
<dbReference type="FunFam" id="3.30.710.10:FF:000120">
    <property type="entry name" value="Bric a brac 2, isoform B"/>
    <property type="match status" value="1"/>
</dbReference>
<evidence type="ECO:0000256" key="5">
    <source>
        <dbReference type="ARBA" id="ARBA00023242"/>
    </source>
</evidence>
<dbReference type="SMART" id="SM00225">
    <property type="entry name" value="BTB"/>
    <property type="match status" value="1"/>
</dbReference>
<name>T1GX08_MEGSC</name>
<evidence type="ECO:0000313" key="10">
    <source>
        <dbReference type="Proteomes" id="UP000015102"/>
    </source>
</evidence>
<dbReference type="EMBL" id="CAQQ02097381">
    <property type="status" value="NOT_ANNOTATED_CDS"/>
    <property type="molecule type" value="Genomic_DNA"/>
</dbReference>
<organism evidence="9 10">
    <name type="scientific">Megaselia scalaris</name>
    <name type="common">Humpbacked fly</name>
    <name type="synonym">Phora scalaris</name>
    <dbReference type="NCBI Taxonomy" id="36166"/>
    <lineage>
        <taxon>Eukaryota</taxon>
        <taxon>Metazoa</taxon>
        <taxon>Ecdysozoa</taxon>
        <taxon>Arthropoda</taxon>
        <taxon>Hexapoda</taxon>
        <taxon>Insecta</taxon>
        <taxon>Pterygota</taxon>
        <taxon>Neoptera</taxon>
        <taxon>Endopterygota</taxon>
        <taxon>Diptera</taxon>
        <taxon>Brachycera</taxon>
        <taxon>Muscomorpha</taxon>
        <taxon>Platypezoidea</taxon>
        <taxon>Phoridae</taxon>
        <taxon>Megaseliini</taxon>
        <taxon>Megaselia</taxon>
    </lineage>
</organism>
<dbReference type="Gene3D" id="3.30.710.10">
    <property type="entry name" value="Potassium Channel Kv1.1, Chain A"/>
    <property type="match status" value="1"/>
</dbReference>
<sequence length="243" mass="26749">MNSPNSCVGGGPIPPPPLPEKCSLPQQFCLKWNNYQTNLTNVFDNLLQNESFVDVTLACDGQSIKAHKMVLSACSPYFQALFYENPCQHPIVIMRDVKWPELKAVIEFMYKGEINIDREKIAPLLRVAEMLQIRGLAEVGGEVAHVAAQSSKKMRISEPNLTVSVGGGAGVTESSVSGNKRVHKRRNSHSPSMECVQAEILTTTPLLPLHSNFEDDEEEDEDDECDDEGGGGRSTLKSLHQAK</sequence>
<reference evidence="10" key="1">
    <citation type="submission" date="2013-02" db="EMBL/GenBank/DDBJ databases">
        <authorList>
            <person name="Hughes D."/>
        </authorList>
    </citation>
    <scope>NUCLEOTIDE SEQUENCE</scope>
    <source>
        <strain>Durham</strain>
        <strain evidence="10">NC isolate 2 -- Noor lab</strain>
    </source>
</reference>
<dbReference type="GO" id="GO:0046660">
    <property type="term" value="P:female sex differentiation"/>
    <property type="evidence" value="ECO:0007669"/>
    <property type="project" value="UniProtKB-ARBA"/>
</dbReference>
<reference evidence="9" key="2">
    <citation type="submission" date="2015-06" db="UniProtKB">
        <authorList>
            <consortium name="EnsemblMetazoa"/>
        </authorList>
    </citation>
    <scope>IDENTIFICATION</scope>
</reference>
<dbReference type="PANTHER" id="PTHR23110">
    <property type="entry name" value="BTB DOMAIN TRANSCRIPTION FACTOR"/>
    <property type="match status" value="1"/>
</dbReference>
<dbReference type="GO" id="GO:0007478">
    <property type="term" value="P:leg disc morphogenesis"/>
    <property type="evidence" value="ECO:0007669"/>
    <property type="project" value="UniProtKB-ARBA"/>
</dbReference>
<evidence type="ECO:0000256" key="4">
    <source>
        <dbReference type="ARBA" id="ARBA00023163"/>
    </source>
</evidence>
<protein>
    <recommendedName>
        <fullName evidence="8">BTB domain-containing protein</fullName>
    </recommendedName>
</protein>
<keyword evidence="10" id="KW-1185">Reference proteome</keyword>
<dbReference type="STRING" id="36166.T1GX08"/>
<feature type="region of interest" description="Disordered" evidence="7">
    <location>
        <begin position="206"/>
        <end position="243"/>
    </location>
</feature>
<feature type="compositionally biased region" description="Acidic residues" evidence="7">
    <location>
        <begin position="214"/>
        <end position="229"/>
    </location>
</feature>
<evidence type="ECO:0000256" key="2">
    <source>
        <dbReference type="ARBA" id="ARBA00023015"/>
    </source>
</evidence>
<evidence type="ECO:0000259" key="8">
    <source>
        <dbReference type="PROSITE" id="PS50097"/>
    </source>
</evidence>
<evidence type="ECO:0000256" key="1">
    <source>
        <dbReference type="ARBA" id="ARBA00004123"/>
    </source>
</evidence>
<dbReference type="PROSITE" id="PS50097">
    <property type="entry name" value="BTB"/>
    <property type="match status" value="1"/>
</dbReference>
<keyword evidence="3" id="KW-0238">DNA-binding</keyword>
<evidence type="ECO:0000256" key="6">
    <source>
        <dbReference type="ARBA" id="ARBA00058541"/>
    </source>
</evidence>
<comment type="subcellular location">
    <subcellularLocation>
        <location evidence="1">Nucleus</location>
    </subcellularLocation>
</comment>
<accession>T1GX08</accession>
<comment type="function">
    <text evidence="6">Probably acts as a transcriptional regulator. Required for the specification of the tarsal segment. Also involved in antenna development.</text>
</comment>
<dbReference type="InterPro" id="IPR011333">
    <property type="entry name" value="SKP1/BTB/POZ_sf"/>
</dbReference>
<dbReference type="GO" id="GO:0003680">
    <property type="term" value="F:minor groove of adenine-thymine-rich DNA binding"/>
    <property type="evidence" value="ECO:0007669"/>
    <property type="project" value="UniProtKB-ARBA"/>
</dbReference>
<dbReference type="Proteomes" id="UP000015102">
    <property type="component" value="Unassembled WGS sequence"/>
</dbReference>
<dbReference type="InterPro" id="IPR051095">
    <property type="entry name" value="Dros_DevTransReg"/>
</dbReference>
<dbReference type="SUPFAM" id="SSF54695">
    <property type="entry name" value="POZ domain"/>
    <property type="match status" value="1"/>
</dbReference>
<evidence type="ECO:0000313" key="9">
    <source>
        <dbReference type="EnsemblMetazoa" id="MESCA008346-PA"/>
    </source>
</evidence>
<keyword evidence="2" id="KW-0805">Transcription regulation</keyword>
<dbReference type="GO" id="GO:0006357">
    <property type="term" value="P:regulation of transcription by RNA polymerase II"/>
    <property type="evidence" value="ECO:0007669"/>
    <property type="project" value="TreeGrafter"/>
</dbReference>
<dbReference type="HOGENOM" id="CLU_004253_8_0_1"/>
<dbReference type="GO" id="GO:0005634">
    <property type="term" value="C:nucleus"/>
    <property type="evidence" value="ECO:0007669"/>
    <property type="project" value="UniProtKB-SubCell"/>
</dbReference>
<dbReference type="EnsemblMetazoa" id="MESCA008346-RA">
    <property type="protein sequence ID" value="MESCA008346-PA"/>
    <property type="gene ID" value="MESCA008346"/>
</dbReference>
<dbReference type="CDD" id="cd18315">
    <property type="entry name" value="BTB_POZ_BAB-like"/>
    <property type="match status" value="1"/>
</dbReference>
<keyword evidence="4" id="KW-0804">Transcription</keyword>
<dbReference type="GO" id="GO:0007455">
    <property type="term" value="P:eye-antennal disc morphogenesis"/>
    <property type="evidence" value="ECO:0007669"/>
    <property type="project" value="UniProtKB-ARBA"/>
</dbReference>
<dbReference type="PANTHER" id="PTHR23110:SF109">
    <property type="entry name" value="FI07618P-RELATED"/>
    <property type="match status" value="1"/>
</dbReference>
<dbReference type="Pfam" id="PF00651">
    <property type="entry name" value="BTB"/>
    <property type="match status" value="1"/>
</dbReference>